<dbReference type="PANTHER" id="PTHR11697">
    <property type="entry name" value="GENERAL TRANSCRIPTION FACTOR 2-RELATED ZINC FINGER PROTEIN"/>
    <property type="match status" value="1"/>
</dbReference>
<name>Q60EB0_ORYSJ</name>
<evidence type="ECO:0000256" key="1">
    <source>
        <dbReference type="ARBA" id="ARBA00022837"/>
    </source>
</evidence>
<keyword evidence="3" id="KW-0472">Membrane</keyword>
<organism evidence="5 6">
    <name type="scientific">Oryza sativa subsp. japonica</name>
    <name type="common">Rice</name>
    <dbReference type="NCBI Taxonomy" id="39947"/>
    <lineage>
        <taxon>Eukaryota</taxon>
        <taxon>Viridiplantae</taxon>
        <taxon>Streptophyta</taxon>
        <taxon>Embryophyta</taxon>
        <taxon>Tracheophyta</taxon>
        <taxon>Spermatophyta</taxon>
        <taxon>Magnoliopsida</taxon>
        <taxon>Liliopsida</taxon>
        <taxon>Poales</taxon>
        <taxon>Poaceae</taxon>
        <taxon>BOP clade</taxon>
        <taxon>Oryzoideae</taxon>
        <taxon>Oryzeae</taxon>
        <taxon>Oryzinae</taxon>
        <taxon>Oryza</taxon>
        <taxon>Oryza sativa</taxon>
    </lineage>
</organism>
<feature type="compositionally biased region" description="Basic and acidic residues" evidence="2">
    <location>
        <begin position="81"/>
        <end position="97"/>
    </location>
</feature>
<dbReference type="GO" id="GO:0004601">
    <property type="term" value="F:peroxidase activity"/>
    <property type="evidence" value="ECO:0007669"/>
    <property type="project" value="InterPro"/>
</dbReference>
<dbReference type="SUPFAM" id="SSF48113">
    <property type="entry name" value="Heme-dependent peroxidases"/>
    <property type="match status" value="1"/>
</dbReference>
<evidence type="ECO:0000313" key="6">
    <source>
        <dbReference type="Proteomes" id="UP000000763"/>
    </source>
</evidence>
<feature type="region of interest" description="Disordered" evidence="2">
    <location>
        <begin position="36"/>
        <end position="97"/>
    </location>
</feature>
<dbReference type="GO" id="GO:0006979">
    <property type="term" value="P:response to oxidative stress"/>
    <property type="evidence" value="ECO:0007669"/>
    <property type="project" value="InterPro"/>
</dbReference>
<dbReference type="AlphaFoldDB" id="Q60EB0"/>
<sequence>MACGPAVCSTSVLTPLRHRLLPLVCTARRDPCYRDRIALPAPRPHRPTPRGEPHRPPPPLLAAQLPPTAVGLLVLRRPKGKKEERKREGREGGGRRIETGLACGPLMSGNYNSNNVAALDVGSEYGFDTSYYANRTVRARVRRHAPLAKTLPKLIQLKGNQTQSTSSFANAMVKMGNLRGGYPGELCICFSAFYLIATPVAALFKGLNNIGELSIKLFETKKHDLYDLVYLLLKLVLILPVATASVERVFSAINLVKTKVRNSMSDK</sequence>
<evidence type="ECO:0000256" key="3">
    <source>
        <dbReference type="SAM" id="Phobius"/>
    </source>
</evidence>
<reference evidence="6" key="2">
    <citation type="journal article" date="2008" name="Nucleic Acids Res.">
        <title>The rice annotation project database (RAP-DB): 2008 update.</title>
        <authorList>
            <consortium name="The rice annotation project (RAP)"/>
        </authorList>
    </citation>
    <scope>GENOME REANNOTATION</scope>
    <source>
        <strain evidence="6">cv. Nipponbare</strain>
    </source>
</reference>
<dbReference type="Pfam" id="PF05699">
    <property type="entry name" value="Dimer_Tnp_hAT"/>
    <property type="match status" value="1"/>
</dbReference>
<accession>Q60EB0</accession>
<dbReference type="InterPro" id="IPR055298">
    <property type="entry name" value="AtLOH3-like"/>
</dbReference>
<dbReference type="PANTHER" id="PTHR11697:SF230">
    <property type="entry name" value="ZINC FINGER, MYM DOMAIN CONTAINING 1"/>
    <property type="match status" value="1"/>
</dbReference>
<proteinExistence type="predicted"/>
<reference evidence="6" key="1">
    <citation type="journal article" date="2005" name="Nature">
        <title>The map-based sequence of the rice genome.</title>
        <authorList>
            <consortium name="International rice genome sequencing project (IRGSP)"/>
            <person name="Matsumoto T."/>
            <person name="Wu J."/>
            <person name="Kanamori H."/>
            <person name="Katayose Y."/>
            <person name="Fujisawa M."/>
            <person name="Namiki N."/>
            <person name="Mizuno H."/>
            <person name="Yamamoto K."/>
            <person name="Antonio B.A."/>
            <person name="Baba T."/>
            <person name="Sakata K."/>
            <person name="Nagamura Y."/>
            <person name="Aoki H."/>
            <person name="Arikawa K."/>
            <person name="Arita K."/>
            <person name="Bito T."/>
            <person name="Chiden Y."/>
            <person name="Fujitsuka N."/>
            <person name="Fukunaka R."/>
            <person name="Hamada M."/>
            <person name="Harada C."/>
            <person name="Hayashi A."/>
            <person name="Hijishita S."/>
            <person name="Honda M."/>
            <person name="Hosokawa S."/>
            <person name="Ichikawa Y."/>
            <person name="Idonuma A."/>
            <person name="Iijima M."/>
            <person name="Ikeda M."/>
            <person name="Ikeno M."/>
            <person name="Ito K."/>
            <person name="Ito S."/>
            <person name="Ito T."/>
            <person name="Ito Y."/>
            <person name="Ito Y."/>
            <person name="Iwabuchi A."/>
            <person name="Kamiya K."/>
            <person name="Karasawa W."/>
            <person name="Kurita K."/>
            <person name="Katagiri S."/>
            <person name="Kikuta A."/>
            <person name="Kobayashi H."/>
            <person name="Kobayashi N."/>
            <person name="Machita K."/>
            <person name="Maehara T."/>
            <person name="Masukawa M."/>
            <person name="Mizubayashi T."/>
            <person name="Mukai Y."/>
            <person name="Nagasaki H."/>
            <person name="Nagata Y."/>
            <person name="Naito S."/>
            <person name="Nakashima M."/>
            <person name="Nakama Y."/>
            <person name="Nakamichi Y."/>
            <person name="Nakamura M."/>
            <person name="Meguro A."/>
            <person name="Negishi M."/>
            <person name="Ohta I."/>
            <person name="Ohta T."/>
            <person name="Okamoto M."/>
            <person name="Ono N."/>
            <person name="Saji S."/>
            <person name="Sakaguchi M."/>
            <person name="Sakai K."/>
            <person name="Shibata M."/>
            <person name="Shimokawa T."/>
            <person name="Song J."/>
            <person name="Takazaki Y."/>
            <person name="Terasawa K."/>
            <person name="Tsugane M."/>
            <person name="Tsuji K."/>
            <person name="Ueda S."/>
            <person name="Waki K."/>
            <person name="Yamagata H."/>
            <person name="Yamamoto M."/>
            <person name="Yamamoto S."/>
            <person name="Yamane H."/>
            <person name="Yoshiki S."/>
            <person name="Yoshihara R."/>
            <person name="Yukawa K."/>
            <person name="Zhong H."/>
            <person name="Yano M."/>
            <person name="Yuan Q."/>
            <person name="Ouyang S."/>
            <person name="Liu J."/>
            <person name="Jones K.M."/>
            <person name="Gansberger K."/>
            <person name="Moffat K."/>
            <person name="Hill J."/>
            <person name="Bera J."/>
            <person name="Fadrosh D."/>
            <person name="Jin S."/>
            <person name="Johri S."/>
            <person name="Kim M."/>
            <person name="Overton L."/>
            <person name="Reardon M."/>
            <person name="Tsitrin T."/>
            <person name="Vuong H."/>
            <person name="Weaver B."/>
            <person name="Ciecko A."/>
            <person name="Tallon L."/>
            <person name="Jackson J."/>
            <person name="Pai G."/>
            <person name="Aken S.V."/>
            <person name="Utterback T."/>
            <person name="Reidmuller S."/>
            <person name="Feldblyum T."/>
            <person name="Hsiao J."/>
            <person name="Zismann V."/>
            <person name="Iobst S."/>
            <person name="de Vazeille A.R."/>
            <person name="Buell C.R."/>
            <person name="Ying K."/>
            <person name="Li Y."/>
            <person name="Lu T."/>
            <person name="Huang Y."/>
            <person name="Zhao Q."/>
            <person name="Feng Q."/>
            <person name="Zhang L."/>
            <person name="Zhu J."/>
            <person name="Weng Q."/>
            <person name="Mu J."/>
            <person name="Lu Y."/>
            <person name="Fan D."/>
            <person name="Liu Y."/>
            <person name="Guan J."/>
            <person name="Zhang Y."/>
            <person name="Yu S."/>
            <person name="Liu X."/>
            <person name="Zhang Y."/>
            <person name="Hong G."/>
            <person name="Han B."/>
            <person name="Choisne N."/>
            <person name="Demange N."/>
            <person name="Orjeda G."/>
            <person name="Samain S."/>
            <person name="Cattolico L."/>
            <person name="Pelletier E."/>
            <person name="Couloux A."/>
            <person name="Segurens B."/>
            <person name="Wincker P."/>
            <person name="D'Hont A."/>
            <person name="Scarpelli C."/>
            <person name="Weissenbach J."/>
            <person name="Salanoubat M."/>
            <person name="Quetier F."/>
            <person name="Yu Y."/>
            <person name="Kim H.R."/>
            <person name="Rambo T."/>
            <person name="Currie J."/>
            <person name="Collura K."/>
            <person name="Luo M."/>
            <person name="Yang T."/>
            <person name="Ammiraju J.S.S."/>
            <person name="Engler F."/>
            <person name="Soderlund C."/>
            <person name="Wing R.A."/>
            <person name="Palmer L.E."/>
            <person name="de la Bastide M."/>
            <person name="Spiegel L."/>
            <person name="Nascimento L."/>
            <person name="Zutavern T."/>
            <person name="O'Shaughnessy A."/>
            <person name="Dike S."/>
            <person name="Dedhia N."/>
            <person name="Preston R."/>
            <person name="Balija V."/>
            <person name="McCombie W.R."/>
            <person name="Chow T."/>
            <person name="Chen H."/>
            <person name="Chung M."/>
            <person name="Chen C."/>
            <person name="Shaw J."/>
            <person name="Wu H."/>
            <person name="Hsiao K."/>
            <person name="Chao Y."/>
            <person name="Chu M."/>
            <person name="Cheng C."/>
            <person name="Hour A."/>
            <person name="Lee P."/>
            <person name="Lin S."/>
            <person name="Lin Y."/>
            <person name="Liou J."/>
            <person name="Liu S."/>
            <person name="Hsing Y."/>
            <person name="Raghuvanshi S."/>
            <person name="Mohanty A."/>
            <person name="Bharti A.K."/>
            <person name="Gaur A."/>
            <person name="Gupta V."/>
            <person name="Kumar D."/>
            <person name="Ravi V."/>
            <person name="Vij S."/>
            <person name="Kapur A."/>
            <person name="Khurana P."/>
            <person name="Khurana P."/>
            <person name="Khurana J.P."/>
            <person name="Tyagi A.K."/>
            <person name="Gaikwad K."/>
            <person name="Singh A."/>
            <person name="Dalal V."/>
            <person name="Srivastava S."/>
            <person name="Dixit A."/>
            <person name="Pal A.K."/>
            <person name="Ghazi I.A."/>
            <person name="Yadav M."/>
            <person name="Pandit A."/>
            <person name="Bhargava A."/>
            <person name="Sureshbabu K."/>
            <person name="Batra K."/>
            <person name="Sharma T.R."/>
            <person name="Mohapatra T."/>
            <person name="Singh N.K."/>
            <person name="Messing J."/>
            <person name="Nelson A.B."/>
            <person name="Fuks G."/>
            <person name="Kavchok S."/>
            <person name="Keizer G."/>
            <person name="Linton E."/>
            <person name="Llaca V."/>
            <person name="Song R."/>
            <person name="Tanyolac B."/>
            <person name="Young S."/>
            <person name="Ho-Il K."/>
            <person name="Hahn J.H."/>
            <person name="Sangsakoo G."/>
            <person name="Vanavichit A."/>
            <person name="de Mattos Luiz.A.T."/>
            <person name="Zimmer P.D."/>
            <person name="Malone G."/>
            <person name="Dellagostin O."/>
            <person name="de Oliveira A.C."/>
            <person name="Bevan M."/>
            <person name="Bancroft I."/>
            <person name="Minx P."/>
            <person name="Cordum H."/>
            <person name="Wilson R."/>
            <person name="Cheng Z."/>
            <person name="Jin W."/>
            <person name="Jiang J."/>
            <person name="Leong S.A."/>
            <person name="Iwama H."/>
            <person name="Gojobori T."/>
            <person name="Itoh T."/>
            <person name="Niimura Y."/>
            <person name="Fujii Y."/>
            <person name="Habara T."/>
            <person name="Sakai H."/>
            <person name="Sato Y."/>
            <person name="Wilson G."/>
            <person name="Kumar K."/>
            <person name="McCouch S."/>
            <person name="Juretic N."/>
            <person name="Hoen D."/>
            <person name="Wright S."/>
            <person name="Bruskiewich R."/>
            <person name="Bureau T."/>
            <person name="Miyao A."/>
            <person name="Hirochika H."/>
            <person name="Nishikawa T."/>
            <person name="Kadowaki K."/>
            <person name="Sugiura M."/>
            <person name="Burr B."/>
            <person name="Sasaki T."/>
        </authorList>
    </citation>
    <scope>NUCLEOTIDE SEQUENCE [LARGE SCALE GENOMIC DNA]</scope>
    <source>
        <strain evidence="6">cv. Nipponbare</strain>
    </source>
</reference>
<feature type="transmembrane region" description="Helical" evidence="3">
    <location>
        <begin position="182"/>
        <end position="204"/>
    </location>
</feature>
<evidence type="ECO:0000256" key="2">
    <source>
        <dbReference type="SAM" id="MobiDB-lite"/>
    </source>
</evidence>
<gene>
    <name evidence="5" type="ORF">OSJNBa0044P19.17</name>
</gene>
<dbReference type="EMBL" id="AC135419">
    <property type="protein sequence ID" value="AAV25019.1"/>
    <property type="molecule type" value="Genomic_DNA"/>
</dbReference>
<evidence type="ECO:0000259" key="4">
    <source>
        <dbReference type="Pfam" id="PF05699"/>
    </source>
</evidence>
<evidence type="ECO:0000313" key="5">
    <source>
        <dbReference type="EMBL" id="AAV25019.1"/>
    </source>
</evidence>
<dbReference type="InterPro" id="IPR010255">
    <property type="entry name" value="Haem_peroxidase_sf"/>
</dbReference>
<dbReference type="GO" id="GO:0046983">
    <property type="term" value="F:protein dimerization activity"/>
    <property type="evidence" value="ECO:0007669"/>
    <property type="project" value="InterPro"/>
</dbReference>
<feature type="transmembrane region" description="Helical" evidence="3">
    <location>
        <begin position="225"/>
        <end position="246"/>
    </location>
</feature>
<dbReference type="GO" id="GO:0020037">
    <property type="term" value="F:heme binding"/>
    <property type="evidence" value="ECO:0007669"/>
    <property type="project" value="InterPro"/>
</dbReference>
<dbReference type="InterPro" id="IPR008906">
    <property type="entry name" value="HATC_C_dom"/>
</dbReference>
<feature type="domain" description="HAT C-terminal dimerisation" evidence="4">
    <location>
        <begin position="217"/>
        <end position="265"/>
    </location>
</feature>
<keyword evidence="1" id="KW-0106">Calcium</keyword>
<keyword evidence="3" id="KW-0812">Transmembrane</keyword>
<protein>
    <recommendedName>
        <fullName evidence="4">HAT C-terminal dimerisation domain-containing protein</fullName>
    </recommendedName>
</protein>
<keyword evidence="3" id="KW-1133">Transmembrane helix</keyword>
<dbReference type="Proteomes" id="UP000000763">
    <property type="component" value="Chromosome 5"/>
</dbReference>